<dbReference type="AlphaFoldDB" id="A0A6A5R8R2"/>
<keyword evidence="2" id="KW-1185">Reference proteome</keyword>
<evidence type="ECO:0000313" key="2">
    <source>
        <dbReference type="Proteomes" id="UP000800082"/>
    </source>
</evidence>
<proteinExistence type="predicted"/>
<evidence type="ECO:0000313" key="1">
    <source>
        <dbReference type="EMBL" id="KAF1924122.1"/>
    </source>
</evidence>
<protein>
    <submittedName>
        <fullName evidence="1">Uncharacterized protein</fullName>
    </submittedName>
</protein>
<dbReference type="GeneID" id="54346735"/>
<reference evidence="1" key="1">
    <citation type="journal article" date="2020" name="Stud. Mycol.">
        <title>101 Dothideomycetes genomes: a test case for predicting lifestyles and emergence of pathogens.</title>
        <authorList>
            <person name="Haridas S."/>
            <person name="Albert R."/>
            <person name="Binder M."/>
            <person name="Bloem J."/>
            <person name="Labutti K."/>
            <person name="Salamov A."/>
            <person name="Andreopoulos B."/>
            <person name="Baker S."/>
            <person name="Barry K."/>
            <person name="Bills G."/>
            <person name="Bluhm B."/>
            <person name="Cannon C."/>
            <person name="Castanera R."/>
            <person name="Culley D."/>
            <person name="Daum C."/>
            <person name="Ezra D."/>
            <person name="Gonzalez J."/>
            <person name="Henrissat B."/>
            <person name="Kuo A."/>
            <person name="Liang C."/>
            <person name="Lipzen A."/>
            <person name="Lutzoni F."/>
            <person name="Magnuson J."/>
            <person name="Mondo S."/>
            <person name="Nolan M."/>
            <person name="Ohm R."/>
            <person name="Pangilinan J."/>
            <person name="Park H.-J."/>
            <person name="Ramirez L."/>
            <person name="Alfaro M."/>
            <person name="Sun H."/>
            <person name="Tritt A."/>
            <person name="Yoshinaga Y."/>
            <person name="Zwiers L.-H."/>
            <person name="Turgeon B."/>
            <person name="Goodwin S."/>
            <person name="Spatafora J."/>
            <person name="Crous P."/>
            <person name="Grigoriev I."/>
        </authorList>
    </citation>
    <scope>NUCLEOTIDE SEQUENCE</scope>
    <source>
        <strain evidence="1">CBS 183.55</strain>
    </source>
</reference>
<dbReference type="Proteomes" id="UP000800082">
    <property type="component" value="Unassembled WGS sequence"/>
</dbReference>
<gene>
    <name evidence="1" type="ORF">M421DRAFT_298558</name>
</gene>
<organism evidence="1 2">
    <name type="scientific">Didymella exigua CBS 183.55</name>
    <dbReference type="NCBI Taxonomy" id="1150837"/>
    <lineage>
        <taxon>Eukaryota</taxon>
        <taxon>Fungi</taxon>
        <taxon>Dikarya</taxon>
        <taxon>Ascomycota</taxon>
        <taxon>Pezizomycotina</taxon>
        <taxon>Dothideomycetes</taxon>
        <taxon>Pleosporomycetidae</taxon>
        <taxon>Pleosporales</taxon>
        <taxon>Pleosporineae</taxon>
        <taxon>Didymellaceae</taxon>
        <taxon>Didymella</taxon>
    </lineage>
</organism>
<accession>A0A6A5R8R2</accession>
<sequence>MPRYPGSAEAKARSSSLSFIGIRLDFFQFCESLVYCLLLANVLVAKQMLVQLAFRLIVSPADHTWRQLIPIMQFLVKLVIRWGVNNTSNPKCCVFERWAEPGLILGIEPSFGFGGLTMTLRLLEMLHELLFGGKRLTTDQSCRCCLNCGRKHL</sequence>
<name>A0A6A5R8R2_9PLEO</name>
<dbReference type="RefSeq" id="XP_033444375.1">
    <property type="nucleotide sequence ID" value="XM_033589088.1"/>
</dbReference>
<dbReference type="EMBL" id="ML978997">
    <property type="protein sequence ID" value="KAF1924122.1"/>
    <property type="molecule type" value="Genomic_DNA"/>
</dbReference>